<sequence length="96" mass="10843">MNQNPSEKTIIEDETKESFQNIYFSKVILFNDLVNDFGHVEDCLMKICFKSKKEAKKISLEAHNNGKAICFVGSLEECETVAEKLSAEHLTVSINS</sequence>
<dbReference type="RefSeq" id="WP_109019041.1">
    <property type="nucleotide sequence ID" value="NZ_AP025028.1"/>
</dbReference>
<proteinExistence type="predicted"/>
<accession>A0ABM7UKX8</accession>
<dbReference type="SUPFAM" id="SSF54736">
    <property type="entry name" value="ClpS-like"/>
    <property type="match status" value="1"/>
</dbReference>
<protein>
    <recommendedName>
        <fullName evidence="1">Adaptor protein ClpS core domain-containing protein</fullName>
    </recommendedName>
</protein>
<evidence type="ECO:0000313" key="3">
    <source>
        <dbReference type="Proteomes" id="UP000245263"/>
    </source>
</evidence>
<dbReference type="InterPro" id="IPR003769">
    <property type="entry name" value="ClpS_core"/>
</dbReference>
<evidence type="ECO:0000313" key="2">
    <source>
        <dbReference type="EMBL" id="BDA79567.1"/>
    </source>
</evidence>
<reference evidence="2 3" key="1">
    <citation type="submission" date="2021-08" db="EMBL/GenBank/DDBJ databases">
        <title>Complete genome sequence of Leptospira kobayashii strain E30.</title>
        <authorList>
            <person name="Nakao R."/>
            <person name="Nakamura S."/>
            <person name="Masuzawa T."/>
            <person name="Koizumi N."/>
        </authorList>
    </citation>
    <scope>NUCLEOTIDE SEQUENCE [LARGE SCALE GENOMIC DNA]</scope>
    <source>
        <strain evidence="2 3">E30</strain>
    </source>
</reference>
<organism evidence="2 3">
    <name type="scientific">Leptospira kobayashii</name>
    <dbReference type="NCBI Taxonomy" id="1917830"/>
    <lineage>
        <taxon>Bacteria</taxon>
        <taxon>Pseudomonadati</taxon>
        <taxon>Spirochaetota</taxon>
        <taxon>Spirochaetia</taxon>
        <taxon>Leptospirales</taxon>
        <taxon>Leptospiraceae</taxon>
        <taxon>Leptospira</taxon>
    </lineage>
</organism>
<name>A0ABM7UKX8_9LEPT</name>
<dbReference type="EMBL" id="AP025028">
    <property type="protein sequence ID" value="BDA79567.1"/>
    <property type="molecule type" value="Genomic_DNA"/>
</dbReference>
<gene>
    <name evidence="2" type="ORF">LPTSP3_g24970</name>
</gene>
<dbReference type="InterPro" id="IPR014719">
    <property type="entry name" value="Ribosomal_bL12_C/ClpS-like"/>
</dbReference>
<dbReference type="Proteomes" id="UP000245263">
    <property type="component" value="Chromosome 1"/>
</dbReference>
<feature type="domain" description="Adaptor protein ClpS core" evidence="1">
    <location>
        <begin position="26"/>
        <end position="87"/>
    </location>
</feature>
<dbReference type="Pfam" id="PF02617">
    <property type="entry name" value="ClpS"/>
    <property type="match status" value="1"/>
</dbReference>
<evidence type="ECO:0000259" key="1">
    <source>
        <dbReference type="Pfam" id="PF02617"/>
    </source>
</evidence>
<dbReference type="Gene3D" id="3.30.1390.10">
    <property type="match status" value="1"/>
</dbReference>
<keyword evidence="3" id="KW-1185">Reference proteome</keyword>